<feature type="compositionally biased region" description="Polar residues" evidence="1">
    <location>
        <begin position="744"/>
        <end position="753"/>
    </location>
</feature>
<accession>A0ABP1QBV2</accession>
<feature type="region of interest" description="Disordered" evidence="1">
    <location>
        <begin position="665"/>
        <end position="693"/>
    </location>
</feature>
<sequence length="766" mass="85201">MEHCGQTFNSPSTSSGMRRTENVLSSSTSEKPACSEVKTYFDISMSFPTVWEGMERTYSQPVNPLHEVIDLSQPRHQNHSACHFSHPSKDVKVKARSNGRSSTAPYQAQHRVAPISQQQQCNATLHRQTISMPIFNESTTYKMQHEYTEPQTQYNQNAFHVLENPHHHHPQINNSWQPQLNPNPPPATYCQESLLGNTVPSASNLCSTSSMSSNESVANSFSSPKATTTLKNPNYLAKCHAESDATIQTVSDTNDNTFKVSLPGGQTLFSVPLLPTKGNLWSNSSTLNYSEVNKKSLTRTKKTQKMHILDQNKHNKFAPIRNKIRPVKNTNFTNDRNNFPNFVHPNILTMNNDIARTHFHQPSYCHKVVLPEVPSNFNPNKFYNTNGIETAMSNSEILVDERCLNDTMSASDGTHTATEVNPPNTLENTEEVLRRGQAAVNSLNAITGRLLNKSYFDEPILQTASCWREKHGNAGNESTGNKESRPASPYVHNMVLQIKTTCKEVDASVPPIETEKDACFKQGNRWTEGNESAFPVTSFANVSSTYQSSSLDMPDISNFNTNLTTVDSYTFGSSEKISKTNGNTRAQKLTKNSSRSLRDRSLNDLSIIYESDELEIEDDTSAVDQCISYSMESHKTMKQVPKILENVSISSQLINGESDVEMGVESASKALQTHSSASSQLSREEISSRSSGVRIPTECNVQVDEMQTLSSILPDSNNPLYYESSYLSPCSDSEGELLIDESVVDSNEFTPDENSSSQNNNGNEFT</sequence>
<evidence type="ECO:0000313" key="2">
    <source>
        <dbReference type="EMBL" id="CAL8095243.1"/>
    </source>
</evidence>
<evidence type="ECO:0000256" key="1">
    <source>
        <dbReference type="SAM" id="MobiDB-lite"/>
    </source>
</evidence>
<name>A0ABP1QBV2_9HEXA</name>
<proteinExistence type="predicted"/>
<comment type="caution">
    <text evidence="2">The sequence shown here is derived from an EMBL/GenBank/DDBJ whole genome shotgun (WGS) entry which is preliminary data.</text>
</comment>
<dbReference type="EMBL" id="CAXLJM020000027">
    <property type="protein sequence ID" value="CAL8095243.1"/>
    <property type="molecule type" value="Genomic_DNA"/>
</dbReference>
<keyword evidence="3" id="KW-1185">Reference proteome</keyword>
<organism evidence="2 3">
    <name type="scientific">Orchesella dallaii</name>
    <dbReference type="NCBI Taxonomy" id="48710"/>
    <lineage>
        <taxon>Eukaryota</taxon>
        <taxon>Metazoa</taxon>
        <taxon>Ecdysozoa</taxon>
        <taxon>Arthropoda</taxon>
        <taxon>Hexapoda</taxon>
        <taxon>Collembola</taxon>
        <taxon>Entomobryomorpha</taxon>
        <taxon>Entomobryoidea</taxon>
        <taxon>Orchesellidae</taxon>
        <taxon>Orchesellinae</taxon>
        <taxon>Orchesella</taxon>
    </lineage>
</organism>
<evidence type="ECO:0000313" key="3">
    <source>
        <dbReference type="Proteomes" id="UP001642540"/>
    </source>
</evidence>
<gene>
    <name evidence="2" type="ORF">ODALV1_LOCUS9015</name>
</gene>
<feature type="region of interest" description="Disordered" evidence="1">
    <location>
        <begin position="737"/>
        <end position="766"/>
    </location>
</feature>
<feature type="compositionally biased region" description="Low complexity" evidence="1">
    <location>
        <begin position="754"/>
        <end position="766"/>
    </location>
</feature>
<dbReference type="Proteomes" id="UP001642540">
    <property type="component" value="Unassembled WGS sequence"/>
</dbReference>
<feature type="region of interest" description="Disordered" evidence="1">
    <location>
        <begin position="1"/>
        <end position="30"/>
    </location>
</feature>
<reference evidence="2 3" key="1">
    <citation type="submission" date="2024-08" db="EMBL/GenBank/DDBJ databases">
        <authorList>
            <person name="Cucini C."/>
            <person name="Frati F."/>
        </authorList>
    </citation>
    <scope>NUCLEOTIDE SEQUENCE [LARGE SCALE GENOMIC DNA]</scope>
</reference>
<feature type="compositionally biased region" description="Polar residues" evidence="1">
    <location>
        <begin position="669"/>
        <end position="681"/>
    </location>
</feature>
<protein>
    <submittedName>
        <fullName evidence="2">Uncharacterized protein</fullName>
    </submittedName>
</protein>